<organism evidence="1 2">
    <name type="scientific">Sulfitobacter pacificus</name>
    <dbReference type="NCBI Taxonomy" id="1499314"/>
    <lineage>
        <taxon>Bacteria</taxon>
        <taxon>Pseudomonadati</taxon>
        <taxon>Pseudomonadota</taxon>
        <taxon>Alphaproteobacteria</taxon>
        <taxon>Rhodobacterales</taxon>
        <taxon>Roseobacteraceae</taxon>
        <taxon>Sulfitobacter</taxon>
    </lineage>
</organism>
<dbReference type="EMBL" id="BSNL01000001">
    <property type="protein sequence ID" value="GLQ28639.1"/>
    <property type="molecule type" value="Genomic_DNA"/>
</dbReference>
<accession>A0ABQ5VNL9</accession>
<keyword evidence="2" id="KW-1185">Reference proteome</keyword>
<evidence type="ECO:0000313" key="1">
    <source>
        <dbReference type="EMBL" id="GLQ28639.1"/>
    </source>
</evidence>
<name>A0ABQ5VNL9_9RHOB</name>
<reference evidence="1" key="2">
    <citation type="submission" date="2023-01" db="EMBL/GenBank/DDBJ databases">
        <title>Draft genome sequence of Sulfitobacter pacificus strain NBRC 109915.</title>
        <authorList>
            <person name="Sun Q."/>
            <person name="Mori K."/>
        </authorList>
    </citation>
    <scope>NUCLEOTIDE SEQUENCE</scope>
    <source>
        <strain evidence="1">NBRC 109915</strain>
    </source>
</reference>
<sequence length="205" mass="23058">MADDQDPTKKFLDATEKFQERLHKLWKVVFKKVSSHLKSMVSFIRQVVNVAKEIAATVGKSVVDKVLRAGQVVEATITALPILLKTTLLLGKRIIAVIKKALDPKAVIVALKKLFARYVRMLIQIFVYITNLIQELDILGTVFSIIGTFQSVLRMIFSWITEVTGAKAGTAKAQGLLKKVWKEMKKEVKEAQLLRKEVMKLKVPA</sequence>
<comment type="caution">
    <text evidence="1">The sequence shown here is derived from an EMBL/GenBank/DDBJ whole genome shotgun (WGS) entry which is preliminary data.</text>
</comment>
<reference evidence="1" key="1">
    <citation type="journal article" date="2014" name="Int. J. Syst. Evol. Microbiol.">
        <title>Complete genome of a new Firmicutes species belonging to the dominant human colonic microbiota ('Ruminococcus bicirculans') reveals two chromosomes and a selective capacity to utilize plant glucans.</title>
        <authorList>
            <consortium name="NISC Comparative Sequencing Program"/>
            <person name="Wegmann U."/>
            <person name="Louis P."/>
            <person name="Goesmann A."/>
            <person name="Henrissat B."/>
            <person name="Duncan S.H."/>
            <person name="Flint H.J."/>
        </authorList>
    </citation>
    <scope>NUCLEOTIDE SEQUENCE</scope>
    <source>
        <strain evidence="1">NBRC 109915</strain>
    </source>
</reference>
<dbReference type="Proteomes" id="UP001161388">
    <property type="component" value="Unassembled WGS sequence"/>
</dbReference>
<proteinExistence type="predicted"/>
<gene>
    <name evidence="1" type="ORF">GCM10007927_34420</name>
</gene>
<evidence type="ECO:0000313" key="2">
    <source>
        <dbReference type="Proteomes" id="UP001161388"/>
    </source>
</evidence>
<dbReference type="RefSeq" id="WP_284375199.1">
    <property type="nucleotide sequence ID" value="NZ_BSNL01000001.1"/>
</dbReference>
<protein>
    <submittedName>
        <fullName evidence="1">Uncharacterized protein</fullName>
    </submittedName>
</protein>